<reference evidence="4" key="1">
    <citation type="submission" date="2024-10" db="EMBL/GenBank/DDBJ databases">
        <authorList>
            <person name="Ryan C."/>
        </authorList>
    </citation>
    <scope>NUCLEOTIDE SEQUENCE [LARGE SCALE GENOMIC DNA]</scope>
</reference>
<dbReference type="Pfam" id="PF14541">
    <property type="entry name" value="TAXi_C"/>
    <property type="match status" value="1"/>
</dbReference>
<keyword evidence="5" id="KW-1185">Reference proteome</keyword>
<name>A0ABC9G4V0_9POAL</name>
<protein>
    <recommendedName>
        <fullName evidence="3">Peptidase A1 domain-containing protein</fullName>
    </recommendedName>
</protein>
<proteinExistence type="inferred from homology"/>
<dbReference type="InterPro" id="IPR032799">
    <property type="entry name" value="TAXi_C"/>
</dbReference>
<dbReference type="SUPFAM" id="SSF50630">
    <property type="entry name" value="Acid proteases"/>
    <property type="match status" value="1"/>
</dbReference>
<feature type="domain" description="Peptidase A1" evidence="3">
    <location>
        <begin position="165"/>
        <end position="511"/>
    </location>
</feature>
<evidence type="ECO:0000313" key="4">
    <source>
        <dbReference type="EMBL" id="CAL5087733.1"/>
    </source>
</evidence>
<dbReference type="Gene3D" id="2.40.70.10">
    <property type="entry name" value="Acid Proteases"/>
    <property type="match status" value="2"/>
</dbReference>
<evidence type="ECO:0000259" key="3">
    <source>
        <dbReference type="PROSITE" id="PS51767"/>
    </source>
</evidence>
<dbReference type="FunFam" id="2.40.70.10:FF:000031">
    <property type="entry name" value="Aspartyl protease AED1"/>
    <property type="match status" value="1"/>
</dbReference>
<organism evidence="4 5">
    <name type="scientific">Urochloa decumbens</name>
    <dbReference type="NCBI Taxonomy" id="240449"/>
    <lineage>
        <taxon>Eukaryota</taxon>
        <taxon>Viridiplantae</taxon>
        <taxon>Streptophyta</taxon>
        <taxon>Embryophyta</taxon>
        <taxon>Tracheophyta</taxon>
        <taxon>Spermatophyta</taxon>
        <taxon>Magnoliopsida</taxon>
        <taxon>Liliopsida</taxon>
        <taxon>Poales</taxon>
        <taxon>Poaceae</taxon>
        <taxon>PACMAD clade</taxon>
        <taxon>Panicoideae</taxon>
        <taxon>Panicodae</taxon>
        <taxon>Paniceae</taxon>
        <taxon>Melinidinae</taxon>
        <taxon>Urochloa</taxon>
    </lineage>
</organism>
<dbReference type="FunFam" id="2.40.70.10:FF:000013">
    <property type="entry name" value="Aspartyl protease AED1"/>
    <property type="match status" value="1"/>
</dbReference>
<dbReference type="PROSITE" id="PS51767">
    <property type="entry name" value="PEPTIDASE_A1"/>
    <property type="match status" value="1"/>
</dbReference>
<dbReference type="PRINTS" id="PR00792">
    <property type="entry name" value="PEPSIN"/>
</dbReference>
<dbReference type="InterPro" id="IPR021109">
    <property type="entry name" value="Peptidase_aspartic_dom_sf"/>
</dbReference>
<accession>A0ABC9G4V0</accession>
<evidence type="ECO:0000313" key="5">
    <source>
        <dbReference type="Proteomes" id="UP001497457"/>
    </source>
</evidence>
<dbReference type="EMBL" id="OZ075118">
    <property type="protein sequence ID" value="CAL5087733.1"/>
    <property type="molecule type" value="Genomic_DNA"/>
</dbReference>
<dbReference type="Proteomes" id="UP001497457">
    <property type="component" value="Chromosome 8b"/>
</dbReference>
<evidence type="ECO:0000256" key="2">
    <source>
        <dbReference type="PIRSR" id="PIRSR601461-1"/>
    </source>
</evidence>
<evidence type="ECO:0000256" key="1">
    <source>
        <dbReference type="ARBA" id="ARBA00007447"/>
    </source>
</evidence>
<dbReference type="InterPro" id="IPR032861">
    <property type="entry name" value="TAXi_N"/>
</dbReference>
<sequence>MAISSPDPRCLPKALHKFTKAMPSSVRRRSPHQGSCLAALLALAALASAGRLGGAAAAAAATMGGSEREWDVVSVTSLLPSETCTAPPAASNSSTLRVVHRHGPCSALRARGDRSPSHAQILARDSERVDAIHRKAGGRAKPTKLGGANVTLQARWGKPLGTSNYYITVGLGTPARDLAVEIDTGSDQSWVQCEPCDDCYAQHDPLFDPAKSSTYAAVTCGAQECRQFGTQQNCTSSEDDDRCPYALTYGDNSRSTGNLARDTLALAPGTTLPGFMFGCGHKDAGIFGEVDGLFGLSRGMASLSSQLAAAKLGAPGFSYCLPSSSSAVGYLNLSFGGAADAVAAPANAQFTAMLTGQLDASLYYLNLTGMTVAGRAVKAPPAAFAAAGGTIIDSGTAFSRLPPRAYAALRSAFRRAMRRYGYRRAPAPAPFDTCYDLAGHRTVRVPAVALEFGDGAAVRLDPRGVLYAWDEAFQVACLAFAPDPDLGVIGNVQQRTLAVVYDVGGGKIGFGAKGCA</sequence>
<feature type="active site" evidence="2">
    <location>
        <position position="183"/>
    </location>
</feature>
<feature type="active site" evidence="2">
    <location>
        <position position="393"/>
    </location>
</feature>
<dbReference type="InterPro" id="IPR001461">
    <property type="entry name" value="Aspartic_peptidase_A1"/>
</dbReference>
<comment type="similarity">
    <text evidence="1">Belongs to the peptidase A1 family.</text>
</comment>
<dbReference type="PANTHER" id="PTHR13683:SF764">
    <property type="entry name" value="ASPARTYL PROTEASE AED1"/>
    <property type="match status" value="1"/>
</dbReference>
<dbReference type="InterPro" id="IPR033121">
    <property type="entry name" value="PEPTIDASE_A1"/>
</dbReference>
<dbReference type="Pfam" id="PF14543">
    <property type="entry name" value="TAXi_N"/>
    <property type="match status" value="1"/>
</dbReference>
<dbReference type="PANTHER" id="PTHR13683">
    <property type="entry name" value="ASPARTYL PROTEASES"/>
    <property type="match status" value="1"/>
</dbReference>
<gene>
    <name evidence="4" type="ORF">URODEC1_LOCUS112377</name>
</gene>
<dbReference type="AlphaFoldDB" id="A0ABC9G4V0"/>